<evidence type="ECO:0000313" key="12">
    <source>
        <dbReference type="EMBL" id="MBA4724238.1"/>
    </source>
</evidence>
<evidence type="ECO:0000256" key="2">
    <source>
        <dbReference type="ARBA" id="ARBA00022475"/>
    </source>
</evidence>
<evidence type="ECO:0000256" key="3">
    <source>
        <dbReference type="ARBA" id="ARBA00022692"/>
    </source>
</evidence>
<feature type="transmembrane region" description="Helical" evidence="10">
    <location>
        <begin position="487"/>
        <end position="509"/>
    </location>
</feature>
<accession>A0A838YXM0</accession>
<dbReference type="Proteomes" id="UP000585327">
    <property type="component" value="Unassembled WGS sequence"/>
</dbReference>
<feature type="transmembrane region" description="Helical" evidence="10">
    <location>
        <begin position="321"/>
        <end position="348"/>
    </location>
</feature>
<evidence type="ECO:0000313" key="13">
    <source>
        <dbReference type="Proteomes" id="UP000585327"/>
    </source>
</evidence>
<comment type="subcellular location">
    <subcellularLocation>
        <location evidence="10">Cell inner membrane</location>
        <topology evidence="10">Multi-pass membrane protein</topology>
    </subcellularLocation>
    <subcellularLocation>
        <location evidence="1">Cell membrane</location>
        <topology evidence="1">Multi-pass membrane protein</topology>
    </subcellularLocation>
</comment>
<dbReference type="GO" id="GO:0008360">
    <property type="term" value="P:regulation of cell shape"/>
    <property type="evidence" value="ECO:0007669"/>
    <property type="project" value="UniProtKB-UniRule"/>
</dbReference>
<feature type="transmembrane region" description="Helical" evidence="10">
    <location>
        <begin position="360"/>
        <end position="379"/>
    </location>
</feature>
<feature type="transmembrane region" description="Helical" evidence="10">
    <location>
        <begin position="282"/>
        <end position="300"/>
    </location>
</feature>
<dbReference type="GO" id="GO:0005886">
    <property type="term" value="C:plasma membrane"/>
    <property type="evidence" value="ECO:0007669"/>
    <property type="project" value="UniProtKB-SubCell"/>
</dbReference>
<evidence type="ECO:0000256" key="4">
    <source>
        <dbReference type="ARBA" id="ARBA00022960"/>
    </source>
</evidence>
<gene>
    <name evidence="10 12" type="primary">murJ</name>
    <name evidence="12" type="ORF">H2021_03365</name>
</gene>
<dbReference type="PANTHER" id="PTHR47019">
    <property type="entry name" value="LIPID II FLIPPASE MURJ"/>
    <property type="match status" value="1"/>
</dbReference>
<evidence type="ECO:0000256" key="10">
    <source>
        <dbReference type="HAMAP-Rule" id="MF_02078"/>
    </source>
</evidence>
<evidence type="ECO:0000256" key="1">
    <source>
        <dbReference type="ARBA" id="ARBA00004651"/>
    </source>
</evidence>
<evidence type="ECO:0000256" key="8">
    <source>
        <dbReference type="ARBA" id="ARBA00060041"/>
    </source>
</evidence>
<dbReference type="Pfam" id="PF03023">
    <property type="entry name" value="MurJ"/>
    <property type="match status" value="1"/>
</dbReference>
<comment type="similarity">
    <text evidence="9 10 11">Belongs to the MurJ/MviN family.</text>
</comment>
<dbReference type="InterPro" id="IPR004268">
    <property type="entry name" value="MurJ"/>
</dbReference>
<proteinExistence type="inferred from homology"/>
<dbReference type="InterPro" id="IPR051050">
    <property type="entry name" value="Lipid_II_flippase_MurJ/MviN"/>
</dbReference>
<protein>
    <recommendedName>
        <fullName evidence="10">Probable lipid II flippase MurJ</fullName>
    </recommendedName>
</protein>
<keyword evidence="2 10" id="KW-1003">Cell membrane</keyword>
<keyword evidence="6 10" id="KW-1133">Transmembrane helix</keyword>
<dbReference type="EMBL" id="JACETM010000034">
    <property type="protein sequence ID" value="MBA4724238.1"/>
    <property type="molecule type" value="Genomic_DNA"/>
</dbReference>
<feature type="transmembrane region" description="Helical" evidence="10">
    <location>
        <begin position="138"/>
        <end position="158"/>
    </location>
</feature>
<keyword evidence="4 10" id="KW-0133">Cell shape</keyword>
<keyword evidence="5 10" id="KW-0573">Peptidoglycan synthesis</keyword>
<keyword evidence="10" id="KW-0997">Cell inner membrane</keyword>
<dbReference type="PIRSF" id="PIRSF002869">
    <property type="entry name" value="MviN"/>
    <property type="match status" value="1"/>
</dbReference>
<feature type="transmembrane region" description="Helical" evidence="10">
    <location>
        <begin position="451"/>
        <end position="472"/>
    </location>
</feature>
<feature type="transmembrane region" description="Helical" evidence="10">
    <location>
        <begin position="418"/>
        <end position="439"/>
    </location>
</feature>
<dbReference type="GO" id="GO:0009252">
    <property type="term" value="P:peptidoglycan biosynthetic process"/>
    <property type="evidence" value="ECO:0007669"/>
    <property type="project" value="UniProtKB-UniRule"/>
</dbReference>
<feature type="transmembrane region" description="Helical" evidence="10">
    <location>
        <begin position="198"/>
        <end position="218"/>
    </location>
</feature>
<evidence type="ECO:0000256" key="9">
    <source>
        <dbReference type="ARBA" id="ARBA00061532"/>
    </source>
</evidence>
<comment type="pathway">
    <text evidence="10">Cell wall biogenesis; peptidoglycan biosynthesis.</text>
</comment>
<dbReference type="GO" id="GO:0071555">
    <property type="term" value="P:cell wall organization"/>
    <property type="evidence" value="ECO:0007669"/>
    <property type="project" value="UniProtKB-UniRule"/>
</dbReference>
<name>A0A838YXM0_9GAMM</name>
<comment type="function">
    <text evidence="8 10 11">Involved in peptidoglycan biosynthesis. Transports lipid-linked peptidoglycan precursors from the inner to the outer leaflet of the cytoplasmic membrane.</text>
</comment>
<keyword evidence="10 11" id="KW-0813">Transport</keyword>
<dbReference type="GO" id="GO:0034204">
    <property type="term" value="P:lipid translocation"/>
    <property type="evidence" value="ECO:0007669"/>
    <property type="project" value="TreeGrafter"/>
</dbReference>
<keyword evidence="10 11" id="KW-0961">Cell wall biogenesis/degradation</keyword>
<dbReference type="AlphaFoldDB" id="A0A838YXM0"/>
<feature type="transmembrane region" description="Helical" evidence="10">
    <location>
        <begin position="99"/>
        <end position="126"/>
    </location>
</feature>
<evidence type="ECO:0000256" key="5">
    <source>
        <dbReference type="ARBA" id="ARBA00022984"/>
    </source>
</evidence>
<dbReference type="UniPathway" id="UPA00219"/>
<keyword evidence="7 10" id="KW-0472">Membrane</keyword>
<feature type="transmembrane region" description="Helical" evidence="10">
    <location>
        <begin position="165"/>
        <end position="186"/>
    </location>
</feature>
<evidence type="ECO:0000256" key="11">
    <source>
        <dbReference type="PIRNR" id="PIRNR002869"/>
    </source>
</evidence>
<dbReference type="CDD" id="cd13123">
    <property type="entry name" value="MATE_MurJ_like"/>
    <property type="match status" value="1"/>
</dbReference>
<evidence type="ECO:0000256" key="7">
    <source>
        <dbReference type="ARBA" id="ARBA00023136"/>
    </source>
</evidence>
<dbReference type="PRINTS" id="PR01806">
    <property type="entry name" value="VIRFACTRMVIN"/>
</dbReference>
<organism evidence="12 13">
    <name type="scientific">SAR86 cluster bacterium</name>
    <dbReference type="NCBI Taxonomy" id="2030880"/>
    <lineage>
        <taxon>Bacteria</taxon>
        <taxon>Pseudomonadati</taxon>
        <taxon>Pseudomonadota</taxon>
        <taxon>Gammaproteobacteria</taxon>
        <taxon>SAR86 cluster</taxon>
    </lineage>
</organism>
<evidence type="ECO:0000256" key="6">
    <source>
        <dbReference type="ARBA" id="ARBA00022989"/>
    </source>
</evidence>
<dbReference type="HAMAP" id="MF_02078">
    <property type="entry name" value="MurJ_MviN"/>
    <property type="match status" value="1"/>
</dbReference>
<dbReference type="NCBIfam" id="TIGR01695">
    <property type="entry name" value="murJ_mviN"/>
    <property type="match status" value="1"/>
</dbReference>
<dbReference type="GO" id="GO:0015648">
    <property type="term" value="F:lipid-linked peptidoglycan transporter activity"/>
    <property type="evidence" value="ECO:0007669"/>
    <property type="project" value="UniProtKB-UniRule"/>
</dbReference>
<reference evidence="12 13" key="1">
    <citation type="submission" date="2020-06" db="EMBL/GenBank/DDBJ databases">
        <title>Dysbiosis in marine aquaculture revealed through microbiome analysis: reverse ecology for environmental sustainability.</title>
        <authorList>
            <person name="Haro-Moreno J.M."/>
            <person name="Coutinho F.H."/>
            <person name="Zaragoza-Solas A."/>
            <person name="Picazo A."/>
            <person name="Almagro-Moreno S."/>
            <person name="Lopez-Perez M."/>
        </authorList>
    </citation>
    <scope>NUCLEOTIDE SEQUENCE [LARGE SCALE GENOMIC DNA]</scope>
    <source>
        <strain evidence="12">MCMED-G42</strain>
    </source>
</reference>
<dbReference type="PANTHER" id="PTHR47019:SF1">
    <property type="entry name" value="LIPID II FLIPPASE MURJ"/>
    <property type="match status" value="1"/>
</dbReference>
<feature type="transmembrane region" description="Helical" evidence="10">
    <location>
        <begin position="238"/>
        <end position="262"/>
    </location>
</feature>
<comment type="caution">
    <text evidence="12">The sequence shown here is derived from an EMBL/GenBank/DDBJ whole genome shotgun (WGS) entry which is preliminary data.</text>
</comment>
<keyword evidence="3 10" id="KW-0812">Transmembrane</keyword>
<sequence length="518" mass="57922">MNQEIKNTSNLFNSIKKVSGWTSISRVFGLLRDIATTGLLGASYLHDIFVVILKIPNLFRRFFAEGAFNQAFIPVYSEYFNKNNDPSSKEFLNSLFGTLLSFLFVFVVIVLIFSPAVVFIFAPGFYSDPQKQILSVEILRIMFPYLALISLVAFASAIQNTHSKFSIPAATPIIFNLCLIITAYIIAPSYQVPVYPLAWSVLVAGILQLVMQIAPLAAIDRIPIPRFNFSHPGVRKVLLVMLPAIFAGGIMQINILVDTIFASLLETGSPTWLYISDRLIQLPMGIFAIAIGTVLLPLLSKIDFNNNKIEFINNVRKGQRLVLLIGLPSCIGIFFCSEAIIATIFYRGEFTYIDVIKTSLSLKVLALGLPFFMLMKILIPSFFSRKLTRAPVLVAAISLILNIFLNYVFAFIYGYGHIGIAIGSSIAALISVLILEFILIKDGVVKLMNPLNRFNLTLLLSCLVLSVYLIWFNQNFSFQEMNELNRILILSAEVISAILLYFICIKVFLGNRLRQLIS</sequence>
<feature type="transmembrane region" description="Helical" evidence="10">
    <location>
        <begin position="391"/>
        <end position="412"/>
    </location>
</feature>